<dbReference type="InterPro" id="IPR037171">
    <property type="entry name" value="NagB/RpiA_transferase-like"/>
</dbReference>
<evidence type="ECO:0000256" key="1">
    <source>
        <dbReference type="ARBA" id="ARBA00001713"/>
    </source>
</evidence>
<reference evidence="9 10" key="1">
    <citation type="journal article" date="2015" name="Genome Biol. Evol.">
        <title>Phylogenomic analyses indicate that early fungi evolved digesting cell walls of algal ancestors of land plants.</title>
        <authorList>
            <person name="Chang Y."/>
            <person name="Wang S."/>
            <person name="Sekimoto S."/>
            <person name="Aerts A.L."/>
            <person name="Choi C."/>
            <person name="Clum A."/>
            <person name="LaButti K.M."/>
            <person name="Lindquist E.A."/>
            <person name="Yee Ngan C."/>
            <person name="Ohm R.A."/>
            <person name="Salamov A.A."/>
            <person name="Grigoriev I.V."/>
            <person name="Spatafora J.W."/>
            <person name="Berbee M.L."/>
        </authorList>
    </citation>
    <scope>NUCLEOTIDE SEQUENCE [LARGE SCALE GENOMIC DNA]</scope>
    <source>
        <strain evidence="9 10">NRRL 28638</strain>
    </source>
</reference>
<evidence type="ECO:0000256" key="3">
    <source>
        <dbReference type="ARBA" id="ARBA00008088"/>
    </source>
</evidence>
<dbReference type="CDD" id="cd01398">
    <property type="entry name" value="RPI_A"/>
    <property type="match status" value="1"/>
</dbReference>
<dbReference type="GO" id="GO:0005737">
    <property type="term" value="C:cytoplasm"/>
    <property type="evidence" value="ECO:0007669"/>
    <property type="project" value="TreeGrafter"/>
</dbReference>
<dbReference type="Gene3D" id="3.30.70.260">
    <property type="match status" value="1"/>
</dbReference>
<dbReference type="SUPFAM" id="SSF100950">
    <property type="entry name" value="NagB/RpiA/CoA transferase-like"/>
    <property type="match status" value="1"/>
</dbReference>
<dbReference type="EMBL" id="KQ964642">
    <property type="protein sequence ID" value="KXN67356.1"/>
    <property type="molecule type" value="Genomic_DNA"/>
</dbReference>
<dbReference type="FunFam" id="3.40.50.1360:FF:000001">
    <property type="entry name" value="Ribose-5-phosphate isomerase A"/>
    <property type="match status" value="1"/>
</dbReference>
<dbReference type="GO" id="GO:0009052">
    <property type="term" value="P:pentose-phosphate shunt, non-oxidative branch"/>
    <property type="evidence" value="ECO:0007669"/>
    <property type="project" value="InterPro"/>
</dbReference>
<organism evidence="9 10">
    <name type="scientific">Conidiobolus coronatus (strain ATCC 28846 / CBS 209.66 / NRRL 28638)</name>
    <name type="common">Delacroixia coronata</name>
    <dbReference type="NCBI Taxonomy" id="796925"/>
    <lineage>
        <taxon>Eukaryota</taxon>
        <taxon>Fungi</taxon>
        <taxon>Fungi incertae sedis</taxon>
        <taxon>Zoopagomycota</taxon>
        <taxon>Entomophthoromycotina</taxon>
        <taxon>Entomophthoromycetes</taxon>
        <taxon>Entomophthorales</taxon>
        <taxon>Ancylistaceae</taxon>
        <taxon>Conidiobolus</taxon>
    </lineage>
</organism>
<dbReference type="AlphaFoldDB" id="A0A137NX68"/>
<dbReference type="Gene3D" id="3.40.50.1360">
    <property type="match status" value="1"/>
</dbReference>
<dbReference type="SUPFAM" id="SSF75445">
    <property type="entry name" value="D-ribose-5-phosphate isomerase (RpiA), lid domain"/>
    <property type="match status" value="1"/>
</dbReference>
<sequence length="245" mass="25869">MSLDAGKSTAAYKAVEEELLPLLEAAHSKGEQLIVGIGSGSTVVFVVEAITKLDSKLTKPCIYVPTSFQAKHLILDAGLTLGSIETVPYVDIAIDGADEVDSQLNSIKGGGACHLQEKLVAKQAKKFIIVADYTKDSKVLGEQWSKGIPLEVVPLGVNPVLNTLKQMGATGKLRMSGGGKAGPVVTDHGNLVIDAHFSDMSKPVELEKDLKLICGVVEVGLFTNICNAAYFGNLDGTSVKRLPPQ</sequence>
<dbReference type="InterPro" id="IPR004788">
    <property type="entry name" value="Ribose5P_isomerase_type_A"/>
</dbReference>
<comment type="catalytic activity">
    <reaction evidence="1">
        <text>aldehydo-D-ribose 5-phosphate = D-ribulose 5-phosphate</text>
        <dbReference type="Rhea" id="RHEA:14657"/>
        <dbReference type="ChEBI" id="CHEBI:58121"/>
        <dbReference type="ChEBI" id="CHEBI:58273"/>
        <dbReference type="EC" id="5.3.1.6"/>
    </reaction>
</comment>
<dbReference type="OrthoDB" id="1555531at2759"/>
<dbReference type="STRING" id="796925.A0A137NX68"/>
<dbReference type="Pfam" id="PF06026">
    <property type="entry name" value="Rib_5-P_isom_A"/>
    <property type="match status" value="1"/>
</dbReference>
<accession>A0A137NX68</accession>
<dbReference type="UniPathway" id="UPA00115">
    <property type="reaction ID" value="UER00412"/>
</dbReference>
<protein>
    <recommendedName>
        <fullName evidence="5">Ribose-5-phosphate isomerase</fullName>
        <ecNumber evidence="4">5.3.1.6</ecNumber>
    </recommendedName>
    <alternativeName>
        <fullName evidence="8">D-ribose-5-phosphate ketol-isomerase</fullName>
    </alternativeName>
    <alternativeName>
        <fullName evidence="7">Phosphoriboisomerase</fullName>
    </alternativeName>
</protein>
<dbReference type="NCBIfam" id="TIGR00021">
    <property type="entry name" value="rpiA"/>
    <property type="match status" value="1"/>
</dbReference>
<dbReference type="PANTHER" id="PTHR11934:SF0">
    <property type="entry name" value="RIBOSE-5-PHOSPHATE ISOMERASE"/>
    <property type="match status" value="1"/>
</dbReference>
<name>A0A137NX68_CONC2</name>
<dbReference type="EC" id="5.3.1.6" evidence="4"/>
<comment type="similarity">
    <text evidence="3">Belongs to the ribose 5-phosphate isomerase family.</text>
</comment>
<dbReference type="OMA" id="LGIPMYN"/>
<evidence type="ECO:0000256" key="6">
    <source>
        <dbReference type="ARBA" id="ARBA00023235"/>
    </source>
</evidence>
<evidence type="ECO:0000256" key="7">
    <source>
        <dbReference type="ARBA" id="ARBA00029734"/>
    </source>
</evidence>
<keyword evidence="6" id="KW-0413">Isomerase</keyword>
<dbReference type="GO" id="GO:0006014">
    <property type="term" value="P:D-ribose metabolic process"/>
    <property type="evidence" value="ECO:0007669"/>
    <property type="project" value="TreeGrafter"/>
</dbReference>
<evidence type="ECO:0000256" key="8">
    <source>
        <dbReference type="ARBA" id="ARBA00032273"/>
    </source>
</evidence>
<proteinExistence type="inferred from homology"/>
<evidence type="ECO:0000256" key="4">
    <source>
        <dbReference type="ARBA" id="ARBA00011959"/>
    </source>
</evidence>
<dbReference type="GO" id="GO:0004751">
    <property type="term" value="F:ribose-5-phosphate isomerase activity"/>
    <property type="evidence" value="ECO:0007669"/>
    <property type="project" value="UniProtKB-EC"/>
</dbReference>
<dbReference type="Proteomes" id="UP000070444">
    <property type="component" value="Unassembled WGS sequence"/>
</dbReference>
<evidence type="ECO:0000313" key="10">
    <source>
        <dbReference type="Proteomes" id="UP000070444"/>
    </source>
</evidence>
<evidence type="ECO:0000313" key="9">
    <source>
        <dbReference type="EMBL" id="KXN67356.1"/>
    </source>
</evidence>
<gene>
    <name evidence="9" type="ORF">CONCODRAFT_61108</name>
</gene>
<evidence type="ECO:0000256" key="5">
    <source>
        <dbReference type="ARBA" id="ARBA00019150"/>
    </source>
</evidence>
<comment type="pathway">
    <text evidence="2">Carbohydrate degradation; pentose phosphate pathway; D-ribose 5-phosphate from D-ribulose 5-phosphate (non-oxidative stage): step 1/1.</text>
</comment>
<evidence type="ECO:0000256" key="2">
    <source>
        <dbReference type="ARBA" id="ARBA00004988"/>
    </source>
</evidence>
<dbReference type="PANTHER" id="PTHR11934">
    <property type="entry name" value="RIBOSE-5-PHOSPHATE ISOMERASE"/>
    <property type="match status" value="1"/>
</dbReference>
<dbReference type="FunFam" id="3.30.70.260:FF:000018">
    <property type="entry name" value="Ribose-5-phosphate isomerase A"/>
    <property type="match status" value="1"/>
</dbReference>
<dbReference type="NCBIfam" id="NF001924">
    <property type="entry name" value="PRK00702.1"/>
    <property type="match status" value="1"/>
</dbReference>
<dbReference type="GO" id="GO:0008615">
    <property type="term" value="P:pyridoxine biosynthetic process"/>
    <property type="evidence" value="ECO:0007669"/>
    <property type="project" value="EnsemblFungi"/>
</dbReference>
<keyword evidence="10" id="KW-1185">Reference proteome</keyword>